<accession>A0A8C9PD10</accession>
<dbReference type="Pfam" id="PF07686">
    <property type="entry name" value="V-set"/>
    <property type="match status" value="1"/>
</dbReference>
<dbReference type="Gene3D" id="2.60.40.10">
    <property type="entry name" value="Immunoglobulins"/>
    <property type="match status" value="1"/>
</dbReference>
<reference evidence="9" key="2">
    <citation type="submission" date="2025-09" db="UniProtKB">
        <authorList>
            <consortium name="Ensembl"/>
        </authorList>
    </citation>
    <scope>IDENTIFICATION</scope>
</reference>
<dbReference type="Ensembl" id="ENSSDAT00000007818.1">
    <property type="protein sequence ID" value="ENSSDAP00000006851.1"/>
    <property type="gene ID" value="ENSSDAG00000006321.1"/>
</dbReference>
<evidence type="ECO:0000256" key="7">
    <source>
        <dbReference type="ARBA" id="ARBA00043266"/>
    </source>
</evidence>
<evidence type="ECO:0000313" key="9">
    <source>
        <dbReference type="Ensembl" id="ENSSDAP00000006851.1"/>
    </source>
</evidence>
<evidence type="ECO:0000256" key="1">
    <source>
        <dbReference type="ARBA" id="ARBA00022729"/>
    </source>
</evidence>
<sequence length="164" mass="17943">AGSFLLCDGISSQKLTDVGVTQTPRHEVAQKGQTVTLRCQAILSHNALFWYRQTVVQGLELLIFFRNQAPIDDTGMPKDRFSAAMPNASSSTLKIQPTEPRDSAVYLCASSLATVLQNHSVQVQKPWYFPALSPTLSAVVLGSCPILGRTRVWCSAAARHSKNR</sequence>
<evidence type="ECO:0000256" key="6">
    <source>
        <dbReference type="ARBA" id="ARBA00023319"/>
    </source>
</evidence>
<dbReference type="InterPro" id="IPR003599">
    <property type="entry name" value="Ig_sub"/>
</dbReference>
<dbReference type="InterPro" id="IPR007110">
    <property type="entry name" value="Ig-like_dom"/>
</dbReference>
<dbReference type="InterPro" id="IPR050413">
    <property type="entry name" value="TCR_beta_variable"/>
</dbReference>
<dbReference type="Proteomes" id="UP000694422">
    <property type="component" value="Unplaced"/>
</dbReference>
<dbReference type="InterPro" id="IPR036179">
    <property type="entry name" value="Ig-like_dom_sf"/>
</dbReference>
<keyword evidence="6" id="KW-0393">Immunoglobulin domain</keyword>
<dbReference type="GO" id="GO:0007166">
    <property type="term" value="P:cell surface receptor signaling pathway"/>
    <property type="evidence" value="ECO:0007669"/>
    <property type="project" value="TreeGrafter"/>
</dbReference>
<feature type="domain" description="Ig-like" evidence="8">
    <location>
        <begin position="18"/>
        <end position="124"/>
    </location>
</feature>
<evidence type="ECO:0000259" key="8">
    <source>
        <dbReference type="PROSITE" id="PS50835"/>
    </source>
</evidence>
<proteinExistence type="predicted"/>
<dbReference type="PANTHER" id="PTHR23268">
    <property type="entry name" value="T-CELL RECEPTOR BETA CHAIN"/>
    <property type="match status" value="1"/>
</dbReference>
<dbReference type="InterPro" id="IPR013783">
    <property type="entry name" value="Ig-like_fold"/>
</dbReference>
<keyword evidence="3" id="KW-1064">Adaptive immunity</keyword>
<keyword evidence="1" id="KW-0732">Signal</keyword>
<keyword evidence="10" id="KW-1185">Reference proteome</keyword>
<dbReference type="FunFam" id="2.60.40.10:FF:002491">
    <property type="entry name" value="T cell receptor beta variable 12-4"/>
    <property type="match status" value="1"/>
</dbReference>
<reference evidence="9" key="1">
    <citation type="submission" date="2025-08" db="UniProtKB">
        <authorList>
            <consortium name="Ensembl"/>
        </authorList>
    </citation>
    <scope>IDENTIFICATION</scope>
</reference>
<keyword evidence="7" id="KW-1279">T cell receptor</keyword>
<name>A0A8C9PD10_SPEDA</name>
<dbReference type="SMART" id="SM00406">
    <property type="entry name" value="IGv"/>
    <property type="match status" value="1"/>
</dbReference>
<dbReference type="PANTHER" id="PTHR23268:SF14">
    <property type="entry name" value="T CELL RECEPTOR BETA VARIABLE 12-3-RELATED"/>
    <property type="match status" value="1"/>
</dbReference>
<evidence type="ECO:0000256" key="5">
    <source>
        <dbReference type="ARBA" id="ARBA00023170"/>
    </source>
</evidence>
<dbReference type="InterPro" id="IPR013106">
    <property type="entry name" value="Ig_V-set"/>
</dbReference>
<protein>
    <recommendedName>
        <fullName evidence="8">Ig-like domain-containing protein</fullName>
    </recommendedName>
</protein>
<organism evidence="9 10">
    <name type="scientific">Spermophilus dauricus</name>
    <name type="common">Daurian ground squirrel</name>
    <dbReference type="NCBI Taxonomy" id="99837"/>
    <lineage>
        <taxon>Eukaryota</taxon>
        <taxon>Metazoa</taxon>
        <taxon>Chordata</taxon>
        <taxon>Craniata</taxon>
        <taxon>Vertebrata</taxon>
        <taxon>Euteleostomi</taxon>
        <taxon>Mammalia</taxon>
        <taxon>Eutheria</taxon>
        <taxon>Euarchontoglires</taxon>
        <taxon>Glires</taxon>
        <taxon>Rodentia</taxon>
        <taxon>Sciuromorpha</taxon>
        <taxon>Sciuridae</taxon>
        <taxon>Xerinae</taxon>
        <taxon>Marmotini</taxon>
        <taxon>Spermophilus</taxon>
    </lineage>
</organism>
<dbReference type="AlphaFoldDB" id="A0A8C9PD10"/>
<dbReference type="SUPFAM" id="SSF48726">
    <property type="entry name" value="Immunoglobulin"/>
    <property type="match status" value="1"/>
</dbReference>
<dbReference type="PROSITE" id="PS50835">
    <property type="entry name" value="IG_LIKE"/>
    <property type="match status" value="1"/>
</dbReference>
<dbReference type="GO" id="GO:0042101">
    <property type="term" value="C:T cell receptor complex"/>
    <property type="evidence" value="ECO:0007669"/>
    <property type="project" value="UniProtKB-KW"/>
</dbReference>
<keyword evidence="4" id="KW-1015">Disulfide bond</keyword>
<dbReference type="SMART" id="SM00409">
    <property type="entry name" value="IG"/>
    <property type="match status" value="1"/>
</dbReference>
<dbReference type="GO" id="GO:0002250">
    <property type="term" value="P:adaptive immune response"/>
    <property type="evidence" value="ECO:0007669"/>
    <property type="project" value="UniProtKB-KW"/>
</dbReference>
<evidence type="ECO:0000256" key="3">
    <source>
        <dbReference type="ARBA" id="ARBA00023130"/>
    </source>
</evidence>
<evidence type="ECO:0000256" key="2">
    <source>
        <dbReference type="ARBA" id="ARBA00022859"/>
    </source>
</evidence>
<evidence type="ECO:0000256" key="4">
    <source>
        <dbReference type="ARBA" id="ARBA00023157"/>
    </source>
</evidence>
<keyword evidence="5" id="KW-0675">Receptor</keyword>
<evidence type="ECO:0000313" key="10">
    <source>
        <dbReference type="Proteomes" id="UP000694422"/>
    </source>
</evidence>
<keyword evidence="2" id="KW-0391">Immunity</keyword>